<dbReference type="Proteomes" id="UP000248882">
    <property type="component" value="Unassembled WGS sequence"/>
</dbReference>
<sequence length="83" mass="9782">MNKLKRFEQFSVVIAIGVVYFALLFKSIPIAILLLLFGLVIQVYIYFLYKKENRGREFLKSKIAPFIVGTFLIIFFFVKDSFF</sequence>
<reference evidence="2 3" key="1">
    <citation type="submission" date="2018-06" db="EMBL/GenBank/DDBJ databases">
        <title>Genomic Encyclopedia of Archaeal and Bacterial Type Strains, Phase II (KMG-II): from individual species to whole genera.</title>
        <authorList>
            <person name="Goeker M."/>
        </authorList>
    </citation>
    <scope>NUCLEOTIDE SEQUENCE [LARGE SCALE GENOMIC DNA]</scope>
    <source>
        <strain evidence="2 3">DSM 19830</strain>
    </source>
</reference>
<dbReference type="AlphaFoldDB" id="A0A2W7S5A8"/>
<protein>
    <recommendedName>
        <fullName evidence="4">Phosphatidate cytidylyltransferase</fullName>
    </recommendedName>
</protein>
<dbReference type="RefSeq" id="WP_111316461.1">
    <property type="nucleotide sequence ID" value="NZ_QKZT01000001.1"/>
</dbReference>
<dbReference type="EMBL" id="QKZT01000001">
    <property type="protein sequence ID" value="PZX58185.1"/>
    <property type="molecule type" value="Genomic_DNA"/>
</dbReference>
<feature type="transmembrane region" description="Helical" evidence="1">
    <location>
        <begin position="30"/>
        <end position="49"/>
    </location>
</feature>
<keyword evidence="1" id="KW-0812">Transmembrane</keyword>
<feature type="transmembrane region" description="Helical" evidence="1">
    <location>
        <begin position="61"/>
        <end position="78"/>
    </location>
</feature>
<comment type="caution">
    <text evidence="2">The sequence shown here is derived from an EMBL/GenBank/DDBJ whole genome shotgun (WGS) entry which is preliminary data.</text>
</comment>
<proteinExistence type="predicted"/>
<organism evidence="2 3">
    <name type="scientific">Algoriphagus chordae</name>
    <dbReference type="NCBI Taxonomy" id="237019"/>
    <lineage>
        <taxon>Bacteria</taxon>
        <taxon>Pseudomonadati</taxon>
        <taxon>Bacteroidota</taxon>
        <taxon>Cytophagia</taxon>
        <taxon>Cytophagales</taxon>
        <taxon>Cyclobacteriaceae</taxon>
        <taxon>Algoriphagus</taxon>
    </lineage>
</organism>
<evidence type="ECO:0008006" key="4">
    <source>
        <dbReference type="Google" id="ProtNLM"/>
    </source>
</evidence>
<evidence type="ECO:0000313" key="2">
    <source>
        <dbReference type="EMBL" id="PZX58185.1"/>
    </source>
</evidence>
<evidence type="ECO:0000256" key="1">
    <source>
        <dbReference type="SAM" id="Phobius"/>
    </source>
</evidence>
<keyword evidence="3" id="KW-1185">Reference proteome</keyword>
<accession>A0A2W7S5A8</accession>
<keyword evidence="1" id="KW-1133">Transmembrane helix</keyword>
<name>A0A2W7S5A8_9BACT</name>
<evidence type="ECO:0000313" key="3">
    <source>
        <dbReference type="Proteomes" id="UP000248882"/>
    </source>
</evidence>
<keyword evidence="1" id="KW-0472">Membrane</keyword>
<feature type="transmembrane region" description="Helical" evidence="1">
    <location>
        <begin position="7"/>
        <end position="24"/>
    </location>
</feature>
<gene>
    <name evidence="2" type="ORF">LV85_00371</name>
</gene>